<accession>A0A7G1G9V1</accession>
<keyword evidence="3" id="KW-1185">Reference proteome</keyword>
<dbReference type="GO" id="GO:0004175">
    <property type="term" value="F:endopeptidase activity"/>
    <property type="evidence" value="ECO:0007669"/>
    <property type="project" value="TreeGrafter"/>
</dbReference>
<dbReference type="Pfam" id="PF14684">
    <property type="entry name" value="Tricorn_C1"/>
    <property type="match status" value="1"/>
</dbReference>
<dbReference type="PANTHER" id="PTHR32060:SF22">
    <property type="entry name" value="CARBOXYL-TERMINAL-PROCESSING PEPTIDASE 3, CHLOROPLASTIC"/>
    <property type="match status" value="1"/>
</dbReference>
<dbReference type="PANTHER" id="PTHR32060">
    <property type="entry name" value="TAIL-SPECIFIC PROTEASE"/>
    <property type="match status" value="1"/>
</dbReference>
<dbReference type="GO" id="GO:0008236">
    <property type="term" value="F:serine-type peptidase activity"/>
    <property type="evidence" value="ECO:0007669"/>
    <property type="project" value="InterPro"/>
</dbReference>
<dbReference type="RefSeq" id="WP_190614569.1">
    <property type="nucleotide sequence ID" value="NZ_AP018712.1"/>
</dbReference>
<proteinExistence type="predicted"/>
<name>A0A7G1G9V1_9BACT</name>
<evidence type="ECO:0000259" key="1">
    <source>
        <dbReference type="SMART" id="SM00245"/>
    </source>
</evidence>
<evidence type="ECO:0000313" key="3">
    <source>
        <dbReference type="Proteomes" id="UP000516361"/>
    </source>
</evidence>
<dbReference type="Gene3D" id="3.30.750.44">
    <property type="match status" value="1"/>
</dbReference>
<protein>
    <submittedName>
        <fullName evidence="2">Peptidase S41</fullName>
    </submittedName>
</protein>
<sequence length="403" mass="46751">MINNNFNVHNLKKDIFTTVWEKVNDVYPLFYERKINWHEIRNRYKEKINNVNSFPDLYDILNNMLLQLRDPHTKIYSSYTNNEKLPPLIFTFKENDLYVYYTLNNSPTIKPGMKVSKIDGLSIEKHMEKMRYKINFTSLNMRNNAFESELIKYIKSKSVNIEVIGHNDKASIHNISPIDNPILVNKKLSNNISTLEIKYCNSRIIDNIGYIKIHNFSNKKVISDFQEEVYKCKGCASFIIDIRSNSGGLIDVAKEITSMLSMQEKVILYKISRKKNVKGYKYEKPKPIVIRPKNSIKYKKLAILCNEKTSSSAEYILLNTLIHSSNNIKVFGTKTAGFAHEATRYTLFDKSILQVTTSKYLDKNKVLLKEDGISPDYIVKISIDDLIKGRDTVLDCAIEFCTK</sequence>
<evidence type="ECO:0000313" key="2">
    <source>
        <dbReference type="EMBL" id="BBE31793.1"/>
    </source>
</evidence>
<dbReference type="InterPro" id="IPR029045">
    <property type="entry name" value="ClpP/crotonase-like_dom_sf"/>
</dbReference>
<dbReference type="SUPFAM" id="SSF52096">
    <property type="entry name" value="ClpP/crotonase"/>
    <property type="match status" value="1"/>
</dbReference>
<dbReference type="InterPro" id="IPR005151">
    <property type="entry name" value="Tail-specific_protease"/>
</dbReference>
<dbReference type="GO" id="GO:0030288">
    <property type="term" value="C:outer membrane-bounded periplasmic space"/>
    <property type="evidence" value="ECO:0007669"/>
    <property type="project" value="TreeGrafter"/>
</dbReference>
<dbReference type="SMART" id="SM00245">
    <property type="entry name" value="TSPc"/>
    <property type="match status" value="1"/>
</dbReference>
<dbReference type="Pfam" id="PF03572">
    <property type="entry name" value="Peptidase_S41"/>
    <property type="match status" value="1"/>
</dbReference>
<dbReference type="KEGG" id="ocy:OSSY52_19340"/>
<dbReference type="InParanoid" id="A0A7G1G9V1"/>
<organism evidence="2 3">
    <name type="scientific">Tepiditoga spiralis</name>
    <dbReference type="NCBI Taxonomy" id="2108365"/>
    <lineage>
        <taxon>Bacteria</taxon>
        <taxon>Thermotogati</taxon>
        <taxon>Thermotogota</taxon>
        <taxon>Thermotogae</taxon>
        <taxon>Petrotogales</taxon>
        <taxon>Petrotogaceae</taxon>
        <taxon>Tepiditoga</taxon>
    </lineage>
</organism>
<dbReference type="GO" id="GO:0007165">
    <property type="term" value="P:signal transduction"/>
    <property type="evidence" value="ECO:0007669"/>
    <property type="project" value="TreeGrafter"/>
</dbReference>
<dbReference type="Gene3D" id="3.90.226.10">
    <property type="entry name" value="2-enoyl-CoA Hydratase, Chain A, domain 1"/>
    <property type="match status" value="1"/>
</dbReference>
<dbReference type="GO" id="GO:0006508">
    <property type="term" value="P:proteolysis"/>
    <property type="evidence" value="ECO:0007669"/>
    <property type="project" value="InterPro"/>
</dbReference>
<dbReference type="EMBL" id="AP018712">
    <property type="protein sequence ID" value="BBE31793.1"/>
    <property type="molecule type" value="Genomic_DNA"/>
</dbReference>
<dbReference type="CDD" id="cd06567">
    <property type="entry name" value="Peptidase_S41"/>
    <property type="match status" value="1"/>
</dbReference>
<dbReference type="AlphaFoldDB" id="A0A7G1G9V1"/>
<gene>
    <name evidence="2" type="ORF">OSSY52_19340</name>
</gene>
<feature type="domain" description="Tail specific protease" evidence="1">
    <location>
        <begin position="179"/>
        <end position="380"/>
    </location>
</feature>
<dbReference type="InterPro" id="IPR028204">
    <property type="entry name" value="Tricorn_C1"/>
</dbReference>
<dbReference type="Proteomes" id="UP000516361">
    <property type="component" value="Chromosome"/>
</dbReference>
<reference evidence="2 3" key="1">
    <citation type="submission" date="2018-06" db="EMBL/GenBank/DDBJ databases">
        <title>Genome sequencing of Oceanotoga sp. sy52.</title>
        <authorList>
            <person name="Mori K."/>
        </authorList>
    </citation>
    <scope>NUCLEOTIDE SEQUENCE [LARGE SCALE GENOMIC DNA]</scope>
    <source>
        <strain evidence="3">sy52</strain>
    </source>
</reference>